<sequence>MLLTLLYIFIGIVIVQLFYYLGIFREFVFSQPAENNPKRIPVSVILYAKNNAGRGTKNNAITTEPNLP</sequence>
<reference evidence="3" key="1">
    <citation type="journal article" date="2019" name="Int. J. Syst. Evol. Microbiol.">
        <title>The Global Catalogue of Microorganisms (GCM) 10K type strain sequencing project: providing services to taxonomists for standard genome sequencing and annotation.</title>
        <authorList>
            <consortium name="The Broad Institute Genomics Platform"/>
            <consortium name="The Broad Institute Genome Sequencing Center for Infectious Disease"/>
            <person name="Wu L."/>
            <person name="Ma J."/>
        </authorList>
    </citation>
    <scope>NUCLEOTIDE SEQUENCE [LARGE SCALE GENOMIC DNA]</scope>
    <source>
        <strain evidence="3">CECT 7184</strain>
    </source>
</reference>
<name>A0ABT8D2J1_9FLAO</name>
<organism evidence="2 3">
    <name type="scientific">Paenimyroides ceti</name>
    <dbReference type="NCBI Taxonomy" id="395087"/>
    <lineage>
        <taxon>Bacteria</taxon>
        <taxon>Pseudomonadati</taxon>
        <taxon>Bacteroidota</taxon>
        <taxon>Flavobacteriia</taxon>
        <taxon>Flavobacteriales</taxon>
        <taxon>Flavobacteriaceae</taxon>
        <taxon>Paenimyroides</taxon>
    </lineage>
</organism>
<accession>A0ABT8D2J1</accession>
<gene>
    <name evidence="2" type="ORF">QW060_24880</name>
</gene>
<dbReference type="RefSeq" id="WP_290365378.1">
    <property type="nucleotide sequence ID" value="NZ_JAUFQU010000075.1"/>
</dbReference>
<protein>
    <recommendedName>
        <fullName evidence="4">Glycosyltransferase</fullName>
    </recommendedName>
</protein>
<proteinExistence type="predicted"/>
<keyword evidence="1" id="KW-0472">Membrane</keyword>
<keyword evidence="1" id="KW-1133">Transmembrane helix</keyword>
<feature type="transmembrane region" description="Helical" evidence="1">
    <location>
        <begin position="6"/>
        <end position="24"/>
    </location>
</feature>
<dbReference type="EMBL" id="JAUFQU010000075">
    <property type="protein sequence ID" value="MDN3710121.1"/>
    <property type="molecule type" value="Genomic_DNA"/>
</dbReference>
<evidence type="ECO:0000313" key="3">
    <source>
        <dbReference type="Proteomes" id="UP001242368"/>
    </source>
</evidence>
<evidence type="ECO:0000256" key="1">
    <source>
        <dbReference type="SAM" id="Phobius"/>
    </source>
</evidence>
<evidence type="ECO:0008006" key="4">
    <source>
        <dbReference type="Google" id="ProtNLM"/>
    </source>
</evidence>
<comment type="caution">
    <text evidence="2">The sequence shown here is derived from an EMBL/GenBank/DDBJ whole genome shotgun (WGS) entry which is preliminary data.</text>
</comment>
<keyword evidence="3" id="KW-1185">Reference proteome</keyword>
<keyword evidence="1" id="KW-0812">Transmembrane</keyword>
<dbReference type="Proteomes" id="UP001242368">
    <property type="component" value="Unassembled WGS sequence"/>
</dbReference>
<evidence type="ECO:0000313" key="2">
    <source>
        <dbReference type="EMBL" id="MDN3710121.1"/>
    </source>
</evidence>